<protein>
    <submittedName>
        <fullName evidence="2">Uncharacterized protein</fullName>
    </submittedName>
</protein>
<name>A0ABU1K3R3_9FLAO</name>
<evidence type="ECO:0000256" key="1">
    <source>
        <dbReference type="SAM" id="SignalP"/>
    </source>
</evidence>
<dbReference type="Proteomes" id="UP001257659">
    <property type="component" value="Unassembled WGS sequence"/>
</dbReference>
<proteinExistence type="predicted"/>
<comment type="caution">
    <text evidence="2">The sequence shown here is derived from an EMBL/GenBank/DDBJ whole genome shotgun (WGS) entry which is preliminary data.</text>
</comment>
<dbReference type="RefSeq" id="WP_309726871.1">
    <property type="nucleotide sequence ID" value="NZ_JAVDQA010000001.1"/>
</dbReference>
<evidence type="ECO:0000313" key="2">
    <source>
        <dbReference type="EMBL" id="MDR6299890.1"/>
    </source>
</evidence>
<sequence length="146" mass="16823">MKNIIFICVLFFSFFFGNAQNKNEQTKTEEKVYTPIIVAKLPEGKSYFYKNYCLNFEKVVEDSRCPSDVTCVWQGEAKIKMSLDKNEELVEEKIIVLTNPEGEGATFTLGKETFKIYGLKPYPTTALKNSGDLNYYLQLEVLEQEN</sequence>
<accession>A0ABU1K3R3</accession>
<feature type="signal peptide" evidence="1">
    <location>
        <begin position="1"/>
        <end position="19"/>
    </location>
</feature>
<dbReference type="EMBL" id="JAVDQA010000001">
    <property type="protein sequence ID" value="MDR6299890.1"/>
    <property type="molecule type" value="Genomic_DNA"/>
</dbReference>
<evidence type="ECO:0000313" key="3">
    <source>
        <dbReference type="Proteomes" id="UP001257659"/>
    </source>
</evidence>
<keyword evidence="1" id="KW-0732">Signal</keyword>
<gene>
    <name evidence="2" type="ORF">GGR31_000506</name>
</gene>
<organism evidence="2 3">
    <name type="scientific">Mesonia maritima</name>
    <dbReference type="NCBI Taxonomy" id="1793873"/>
    <lineage>
        <taxon>Bacteria</taxon>
        <taxon>Pseudomonadati</taxon>
        <taxon>Bacteroidota</taxon>
        <taxon>Flavobacteriia</taxon>
        <taxon>Flavobacteriales</taxon>
        <taxon>Flavobacteriaceae</taxon>
        <taxon>Mesonia</taxon>
    </lineage>
</organism>
<feature type="chain" id="PRO_5046943287" evidence="1">
    <location>
        <begin position="20"/>
        <end position="146"/>
    </location>
</feature>
<keyword evidence="3" id="KW-1185">Reference proteome</keyword>
<reference evidence="2 3" key="1">
    <citation type="submission" date="2023-07" db="EMBL/GenBank/DDBJ databases">
        <title>Genomic Encyclopedia of Type Strains, Phase IV (KMG-IV): sequencing the most valuable type-strain genomes for metagenomic binning, comparative biology and taxonomic classification.</title>
        <authorList>
            <person name="Goeker M."/>
        </authorList>
    </citation>
    <scope>NUCLEOTIDE SEQUENCE [LARGE SCALE GENOMIC DNA]</scope>
    <source>
        <strain evidence="2 3">DSM 102814</strain>
    </source>
</reference>